<reference evidence="7" key="1">
    <citation type="submission" date="2021-01" db="EMBL/GenBank/DDBJ databases">
        <title>Whole genome shotgun sequence of Actinoplanes ferrugineus NBRC 15555.</title>
        <authorList>
            <person name="Komaki H."/>
            <person name="Tamura T."/>
        </authorList>
    </citation>
    <scope>NUCLEOTIDE SEQUENCE</scope>
    <source>
        <strain evidence="7">NBRC 15555</strain>
    </source>
</reference>
<accession>A0A919IYL9</accession>
<evidence type="ECO:0000256" key="5">
    <source>
        <dbReference type="SAM" id="MobiDB-lite"/>
    </source>
</evidence>
<comment type="similarity">
    <text evidence="1">Belongs to the LysR transcriptional regulatory family.</text>
</comment>
<feature type="region of interest" description="Disordered" evidence="5">
    <location>
        <begin position="306"/>
        <end position="330"/>
    </location>
</feature>
<proteinExistence type="inferred from homology"/>
<dbReference type="Pfam" id="PF00126">
    <property type="entry name" value="HTH_1"/>
    <property type="match status" value="1"/>
</dbReference>
<dbReference type="InterPro" id="IPR050176">
    <property type="entry name" value="LTTR"/>
</dbReference>
<dbReference type="InterPro" id="IPR000847">
    <property type="entry name" value="LysR_HTH_N"/>
</dbReference>
<evidence type="ECO:0000256" key="3">
    <source>
        <dbReference type="ARBA" id="ARBA00023125"/>
    </source>
</evidence>
<evidence type="ECO:0000256" key="4">
    <source>
        <dbReference type="ARBA" id="ARBA00023163"/>
    </source>
</evidence>
<dbReference type="PANTHER" id="PTHR30579">
    <property type="entry name" value="TRANSCRIPTIONAL REGULATOR"/>
    <property type="match status" value="1"/>
</dbReference>
<gene>
    <name evidence="7" type="ORF">Afe05nite_23990</name>
</gene>
<dbReference type="InterPro" id="IPR036388">
    <property type="entry name" value="WH-like_DNA-bd_sf"/>
</dbReference>
<keyword evidence="2" id="KW-0805">Transcription regulation</keyword>
<dbReference type="PROSITE" id="PS50931">
    <property type="entry name" value="HTH_LYSR"/>
    <property type="match status" value="1"/>
</dbReference>
<organism evidence="7 8">
    <name type="scientific">Paractinoplanes ferrugineus</name>
    <dbReference type="NCBI Taxonomy" id="113564"/>
    <lineage>
        <taxon>Bacteria</taxon>
        <taxon>Bacillati</taxon>
        <taxon>Actinomycetota</taxon>
        <taxon>Actinomycetes</taxon>
        <taxon>Micromonosporales</taxon>
        <taxon>Micromonosporaceae</taxon>
        <taxon>Paractinoplanes</taxon>
    </lineage>
</organism>
<keyword evidence="3" id="KW-0238">DNA-binding</keyword>
<feature type="compositionally biased region" description="Gly residues" evidence="5">
    <location>
        <begin position="156"/>
        <end position="169"/>
    </location>
</feature>
<dbReference type="Gene3D" id="1.10.10.10">
    <property type="entry name" value="Winged helix-like DNA-binding domain superfamily/Winged helix DNA-binding domain"/>
    <property type="match status" value="1"/>
</dbReference>
<evidence type="ECO:0000256" key="1">
    <source>
        <dbReference type="ARBA" id="ARBA00009437"/>
    </source>
</evidence>
<dbReference type="FunFam" id="1.10.10.10:FF:000001">
    <property type="entry name" value="LysR family transcriptional regulator"/>
    <property type="match status" value="1"/>
</dbReference>
<dbReference type="GO" id="GO:0003700">
    <property type="term" value="F:DNA-binding transcription factor activity"/>
    <property type="evidence" value="ECO:0007669"/>
    <property type="project" value="InterPro"/>
</dbReference>
<feature type="region of interest" description="Disordered" evidence="5">
    <location>
        <begin position="149"/>
        <end position="169"/>
    </location>
</feature>
<evidence type="ECO:0000259" key="6">
    <source>
        <dbReference type="PROSITE" id="PS50931"/>
    </source>
</evidence>
<dbReference type="SUPFAM" id="SSF53850">
    <property type="entry name" value="Periplasmic binding protein-like II"/>
    <property type="match status" value="1"/>
</dbReference>
<evidence type="ECO:0000313" key="7">
    <source>
        <dbReference type="EMBL" id="GIE10559.1"/>
    </source>
</evidence>
<keyword evidence="4" id="KW-0804">Transcription</keyword>
<dbReference type="PRINTS" id="PR00039">
    <property type="entry name" value="HTHLYSR"/>
</dbReference>
<dbReference type="InterPro" id="IPR036390">
    <property type="entry name" value="WH_DNA-bd_sf"/>
</dbReference>
<comment type="caution">
    <text evidence="7">The sequence shown here is derived from an EMBL/GenBank/DDBJ whole genome shotgun (WGS) entry which is preliminary data.</text>
</comment>
<keyword evidence="8" id="KW-1185">Reference proteome</keyword>
<feature type="domain" description="HTH lysR-type" evidence="6">
    <location>
        <begin position="10"/>
        <end position="62"/>
    </location>
</feature>
<dbReference type="AlphaFoldDB" id="A0A919IYL9"/>
<protein>
    <submittedName>
        <fullName evidence="7">LysR family transcriptional regulator</fullName>
    </submittedName>
</protein>
<dbReference type="Proteomes" id="UP000598174">
    <property type="component" value="Unassembled WGS sequence"/>
</dbReference>
<evidence type="ECO:0000256" key="2">
    <source>
        <dbReference type="ARBA" id="ARBA00023015"/>
    </source>
</evidence>
<dbReference type="GO" id="GO:0003677">
    <property type="term" value="F:DNA binding"/>
    <property type="evidence" value="ECO:0007669"/>
    <property type="project" value="UniProtKB-KW"/>
</dbReference>
<sequence length="330" mass="34235">MSRILGIATLRSFVAVADCGGFQRAATALHLTQGAVSQHVRRLESTLGRALVERDGRGSRFTTAGETLLTRARRILAAHDETLLAFDVEPERHLVVGTTEHAASRLLPALAGAFPGRRVRFRIDRGAQLRTALAEGRVDLALLISTESTGHRTAGPGRGGGLEPGDKAGGGGLGGSGLGVGELPLTWYSAPHWRRPTGDGPVPLVAFDAPCALRSRALDTLAEHGLPAELGCEAAHLAGVQAAVRAGLGVALMAGLEEIDGLVARDDLPPARPLALSVQPRAGLPAELADSAAEALRALLTTAPRPVPAGDRARSGRFEPAGRGTRRACV</sequence>
<evidence type="ECO:0000313" key="8">
    <source>
        <dbReference type="Proteomes" id="UP000598174"/>
    </source>
</evidence>
<dbReference type="SUPFAM" id="SSF46785">
    <property type="entry name" value="Winged helix' DNA-binding domain"/>
    <property type="match status" value="1"/>
</dbReference>
<dbReference type="RefSeq" id="WP_203817096.1">
    <property type="nucleotide sequence ID" value="NZ_BAAABP010000071.1"/>
</dbReference>
<name>A0A919IYL9_9ACTN</name>
<dbReference type="Gene3D" id="3.40.190.10">
    <property type="entry name" value="Periplasmic binding protein-like II"/>
    <property type="match status" value="2"/>
</dbReference>
<dbReference type="PANTHER" id="PTHR30579:SF7">
    <property type="entry name" value="HTH-TYPE TRANSCRIPTIONAL REGULATOR LRHA-RELATED"/>
    <property type="match status" value="1"/>
</dbReference>
<dbReference type="EMBL" id="BOMM01000016">
    <property type="protein sequence ID" value="GIE10559.1"/>
    <property type="molecule type" value="Genomic_DNA"/>
</dbReference>